<feature type="compositionally biased region" description="Low complexity" evidence="1">
    <location>
        <begin position="257"/>
        <end position="274"/>
    </location>
</feature>
<name>A0AAU7AZR5_9ACTN</name>
<feature type="signal peptide" evidence="3">
    <location>
        <begin position="1"/>
        <end position="25"/>
    </location>
</feature>
<feature type="region of interest" description="Disordered" evidence="1">
    <location>
        <begin position="212"/>
        <end position="304"/>
    </location>
</feature>
<feature type="compositionally biased region" description="Basic and acidic residues" evidence="1">
    <location>
        <begin position="170"/>
        <end position="183"/>
    </location>
</feature>
<proteinExistence type="predicted"/>
<dbReference type="AlphaFoldDB" id="A0AAU7AZR5"/>
<keyword evidence="2" id="KW-1133">Transmembrane helix</keyword>
<feature type="chain" id="PRO_5043414216" description="TPM domain-containing protein" evidence="3">
    <location>
        <begin position="26"/>
        <end position="304"/>
    </location>
</feature>
<dbReference type="EMBL" id="CP114014">
    <property type="protein sequence ID" value="XAY07130.1"/>
    <property type="molecule type" value="Genomic_DNA"/>
</dbReference>
<organism evidence="4">
    <name type="scientific">Paraconexibacter sp. AEG42_29</name>
    <dbReference type="NCBI Taxonomy" id="2997339"/>
    <lineage>
        <taxon>Bacteria</taxon>
        <taxon>Bacillati</taxon>
        <taxon>Actinomycetota</taxon>
        <taxon>Thermoleophilia</taxon>
        <taxon>Solirubrobacterales</taxon>
        <taxon>Paraconexibacteraceae</taxon>
        <taxon>Paraconexibacter</taxon>
    </lineage>
</organism>
<keyword evidence="2" id="KW-0472">Membrane</keyword>
<evidence type="ECO:0000313" key="4">
    <source>
        <dbReference type="EMBL" id="XAY07130.1"/>
    </source>
</evidence>
<feature type="transmembrane region" description="Helical" evidence="2">
    <location>
        <begin position="189"/>
        <end position="209"/>
    </location>
</feature>
<evidence type="ECO:0000256" key="3">
    <source>
        <dbReference type="SAM" id="SignalP"/>
    </source>
</evidence>
<feature type="region of interest" description="Disordered" evidence="1">
    <location>
        <begin position="164"/>
        <end position="185"/>
    </location>
</feature>
<accession>A0AAU7AZR5</accession>
<evidence type="ECO:0008006" key="5">
    <source>
        <dbReference type="Google" id="ProtNLM"/>
    </source>
</evidence>
<keyword evidence="3" id="KW-0732">Signal</keyword>
<gene>
    <name evidence="4" type="ORF">DSM112329_04009</name>
</gene>
<dbReference type="KEGG" id="parq:DSM112329_04009"/>
<keyword evidence="2" id="KW-0812">Transmembrane</keyword>
<evidence type="ECO:0000256" key="2">
    <source>
        <dbReference type="SAM" id="Phobius"/>
    </source>
</evidence>
<dbReference type="RefSeq" id="WP_354698336.1">
    <property type="nucleotide sequence ID" value="NZ_CP114014.1"/>
</dbReference>
<feature type="compositionally biased region" description="Pro residues" evidence="1">
    <location>
        <begin position="290"/>
        <end position="304"/>
    </location>
</feature>
<evidence type="ECO:0000256" key="1">
    <source>
        <dbReference type="SAM" id="MobiDB-lite"/>
    </source>
</evidence>
<reference evidence="4" key="1">
    <citation type="submission" date="2022-12" db="EMBL/GenBank/DDBJ databases">
        <title>Paraconexibacter alkalitolerans sp. nov. and Baekduia alba sp. nov., isolated from soil and emended description of the genera Paraconexibacter (Chun et al., 2020) and Baekduia (An et al., 2020).</title>
        <authorList>
            <person name="Vieira S."/>
            <person name="Huber K.J."/>
            <person name="Geppert A."/>
            <person name="Wolf J."/>
            <person name="Neumann-Schaal M."/>
            <person name="Muesken M."/>
            <person name="Overmann J."/>
        </authorList>
    </citation>
    <scope>NUCLEOTIDE SEQUENCE</scope>
    <source>
        <strain evidence="4">AEG42_29</strain>
    </source>
</reference>
<feature type="compositionally biased region" description="Low complexity" evidence="1">
    <location>
        <begin position="223"/>
        <end position="249"/>
    </location>
</feature>
<sequence length="304" mass="30376">MRRARLLVVLCFALAAALPVAPARADGDPASDILLAQDAYYPYAPLSVAKELQVALDGMLKAAKAKRFEVKVALIAAPVDLGAVPQLFTDPQRYADLLTSEISFNTKPRVLVVLPAGLGGNNLGDNAATALDGIAPEEAAGSDGLARAAMLAVGRLAAANGTPIPIPAVARDKGRATGDRDKGGGTSPLIVFGVPVLLVALIAGGAAIAGRRAENEDGETEVGETTGGETEVGETAGGETEVSETAGSEIDGDSGDPDVAGGSDSDDAPSSGSGEAVVTRLPATTADPAPESPVEPPSDPPAAQ</sequence>
<protein>
    <recommendedName>
        <fullName evidence="5">TPM domain-containing protein</fullName>
    </recommendedName>
</protein>